<dbReference type="GO" id="GO:0039704">
    <property type="term" value="P:viral translational shunt"/>
    <property type="evidence" value="ECO:0007669"/>
    <property type="project" value="InterPro"/>
</dbReference>
<keyword evidence="11" id="KW-1035">Host cytoplasm</keyword>
<dbReference type="GO" id="GO:0039657">
    <property type="term" value="P:symbiont-mediated suppression of host gene expression"/>
    <property type="evidence" value="ECO:0007669"/>
    <property type="project" value="UniProtKB-KW"/>
</dbReference>
<evidence type="ECO:0000256" key="8">
    <source>
        <dbReference type="ARBA" id="ARBA00022921"/>
    </source>
</evidence>
<evidence type="ECO:0000256" key="4">
    <source>
        <dbReference type="ARBA" id="ARBA00022581"/>
    </source>
</evidence>
<keyword evidence="16" id="KW-1185">Reference proteome</keyword>
<keyword evidence="4" id="KW-0945">Host-virus interaction</keyword>
<dbReference type="EMBL" id="MH580295">
    <property type="protein sequence ID" value="AXB73009.1"/>
    <property type="molecule type" value="Genomic_DNA"/>
</dbReference>
<evidence type="ECO:0000256" key="9">
    <source>
        <dbReference type="ARBA" id="ARBA00022995"/>
    </source>
</evidence>
<evidence type="ECO:0000313" key="15">
    <source>
        <dbReference type="EMBL" id="AXB73009.1"/>
    </source>
</evidence>
<evidence type="ECO:0000256" key="5">
    <source>
        <dbReference type="ARBA" id="ARBA00022586"/>
    </source>
</evidence>
<keyword evidence="10" id="KW-0143">Chaperone</keyword>
<feature type="compositionally biased region" description="Basic and acidic residues" evidence="14">
    <location>
        <begin position="881"/>
        <end position="895"/>
    </location>
</feature>
<feature type="compositionally biased region" description="Basic and acidic residues" evidence="14">
    <location>
        <begin position="1"/>
        <end position="10"/>
    </location>
</feature>
<keyword evidence="2" id="KW-0488">Methylation</keyword>
<feature type="region of interest" description="Disordered" evidence="14">
    <location>
        <begin position="110"/>
        <end position="147"/>
    </location>
</feature>
<keyword evidence="7" id="KW-0694">RNA-binding</keyword>
<dbReference type="GO" id="GO:0039606">
    <property type="term" value="P:symbiont-mediated suppression of host translation initiation"/>
    <property type="evidence" value="ECO:0007669"/>
    <property type="project" value="UniProtKB-KW"/>
</dbReference>
<feature type="compositionally biased region" description="Basic and acidic residues" evidence="14">
    <location>
        <begin position="24"/>
        <end position="36"/>
    </location>
</feature>
<keyword evidence="13" id="KW-1075">Inhibition of eukaryotic host translation factors by virus</keyword>
<evidence type="ECO:0000256" key="14">
    <source>
        <dbReference type="SAM" id="MobiDB-lite"/>
    </source>
</evidence>
<keyword evidence="12" id="KW-1262">Eukaryotic host gene expression shutoff by virus</keyword>
<evidence type="ECO:0000256" key="11">
    <source>
        <dbReference type="ARBA" id="ARBA00023200"/>
    </source>
</evidence>
<dbReference type="Proteomes" id="UP000319520">
    <property type="component" value="Segment"/>
</dbReference>
<evidence type="ECO:0000256" key="1">
    <source>
        <dbReference type="ARBA" id="ARBA00022448"/>
    </source>
</evidence>
<keyword evidence="8" id="KW-0426">Late protein</keyword>
<feature type="region of interest" description="Disordered" evidence="14">
    <location>
        <begin position="757"/>
        <end position="895"/>
    </location>
</feature>
<keyword evidence="6" id="KW-1193">Eukaryotic host translation shutoff by virus</keyword>
<evidence type="ECO:0000256" key="3">
    <source>
        <dbReference type="ARBA" id="ARBA00022553"/>
    </source>
</evidence>
<sequence>MEGTSEHESPLENENGQPPQGDGKPSHQDFPPRDPQDFPSRTQNDVQKTESEEMVQKEQPSLQEAEAPEHRHCDEETLPNEHQASRTSGIDSGADADIVDGNVSVQELASTPFSGDSVDGANPTGRDAENDSAPLKTDRGRNESKNGKETERCFCHFRKAMERQASLIAQSLPDTEHDRLPLTVETLQYQFERYVFNPNLSVPIEQREVRYNFYPPFLLPKAICSYHIFALTAPIPPSCKANRSNSEILEKCWKTDSFRALPKWKPGVEIDDSLGSEVVPVGELNQDVKLVPLQGDTCRLLWAKERGTHLLFFSYPSLHMPPRLSKLLMETLLQPFADEITEPASEPAPCVSDEELMVIVDPENSLSISDKLAAMQSRRLCATMAVRYCVELQLMERIFKDPSMVRKMQEVLHHTFHHGYVRIVRETAKVNLSNFSTFHGVTYNNPLNNCIAGNLMEGSDKADYLLDSIYLFLVMTWQTAMGMWHQAIETETIEAYKSVLEKQRRAIYAEKSISDMSNAIVDILLNGDVLGHEMRKALPNFITQSQISAYRHFLLERSNIPQFAAPFLPSDFIPLRFKECQPVHWQHVYLLRTAFFLLNHGGYLWEPYIESDEPDAQPSPAQRNYCPCNLCSPHRMPLDNMALHNEVLAIGTFEIRNPEGRTFKLTPELWTNVYLDRFVPDDFFPFIVCHYSDKPSAFTAELRACVTQTPEILALIRRIQESREEFLLSKGKGVYKDPHTGEVLSGDVTRERAHLPPIQAGAQRQRAALPSTAPRQPGRIEPPEKAPRALRAPLENGHGEHTLTSRPLTDSDSAKHGSKHAQRESGGLRGARDDSLPSTHTKRRHRRRLTRQPGLPIGDIGRGGALSISSPAPEKTPTAILKKDCPEAHRPESTR</sequence>
<keyword evidence="5" id="KW-1155">Translational shunt</keyword>
<evidence type="ECO:0000313" key="16">
    <source>
        <dbReference type="Proteomes" id="UP000319520"/>
    </source>
</evidence>
<feature type="compositionally biased region" description="Polar residues" evidence="14">
    <location>
        <begin position="80"/>
        <end position="90"/>
    </location>
</feature>
<feature type="region of interest" description="Disordered" evidence="14">
    <location>
        <begin position="1"/>
        <end position="97"/>
    </location>
</feature>
<keyword evidence="3" id="KW-0597">Phosphoprotein</keyword>
<accession>A0A2Z5E095</accession>
<proteinExistence type="predicted"/>
<dbReference type="InterPro" id="IPR003381">
    <property type="entry name" value="L4"/>
</dbReference>
<dbReference type="Pfam" id="PF02438">
    <property type="entry name" value="Adeno_100"/>
    <property type="match status" value="1"/>
</dbReference>
<evidence type="ECO:0000256" key="12">
    <source>
        <dbReference type="ARBA" id="ARBA00023247"/>
    </source>
</evidence>
<evidence type="ECO:0000256" key="10">
    <source>
        <dbReference type="ARBA" id="ARBA00023186"/>
    </source>
</evidence>
<keyword evidence="9" id="KW-1190">Host gene expression shutoff by virus</keyword>
<evidence type="ECO:0000256" key="7">
    <source>
        <dbReference type="ARBA" id="ARBA00022884"/>
    </source>
</evidence>
<name>A0A2Z5E095_9ADEN</name>
<dbReference type="GO" id="GO:0003723">
    <property type="term" value="F:RNA binding"/>
    <property type="evidence" value="ECO:0007669"/>
    <property type="project" value="UniProtKB-KW"/>
</dbReference>
<dbReference type="RefSeq" id="YP_010790692.1">
    <property type="nucleotide sequence ID" value="NC_075452.1"/>
</dbReference>
<dbReference type="KEGG" id="vg:80528101"/>
<feature type="compositionally biased region" description="Basic and acidic residues" evidence="14">
    <location>
        <begin position="136"/>
        <end position="147"/>
    </location>
</feature>
<organism evidence="15 16">
    <name type="scientific">Psittacine adenovirus 1</name>
    <dbReference type="NCBI Taxonomy" id="318592"/>
    <lineage>
        <taxon>Viruses</taxon>
        <taxon>Varidnaviria</taxon>
        <taxon>Bamfordvirae</taxon>
        <taxon>Preplasmiviricota</taxon>
        <taxon>Polisuviricotina</taxon>
        <taxon>Pharingeaviricetes</taxon>
        <taxon>Rowavirales</taxon>
        <taxon>Adenoviridae</taxon>
        <taxon>Aviadenovirus</taxon>
        <taxon>Aviadenovirus senegalense</taxon>
        <taxon>Psittacine aviadenovirus C</taxon>
    </lineage>
</organism>
<reference evidence="15 16" key="1">
    <citation type="submission" date="2018-07" db="EMBL/GenBank/DDBJ databases">
        <title>Complete genome sequence of a Psittacine Adenovirus-1 identified from a Poicephalus senegalus in Italy.</title>
        <authorList>
            <person name="Milani A."/>
            <person name="Zamperin G."/>
            <person name="Fusaro A."/>
            <person name="Monne I."/>
        </authorList>
    </citation>
    <scope>NUCLEOTIDE SEQUENCE [LARGE SCALE GENOMIC DNA]</scope>
    <source>
        <strain evidence="15">18VIR149_ITA_2018</strain>
    </source>
</reference>
<evidence type="ECO:0000256" key="13">
    <source>
        <dbReference type="ARBA" id="ARBA00023325"/>
    </source>
</evidence>
<feature type="compositionally biased region" description="Basic residues" evidence="14">
    <location>
        <begin position="840"/>
        <end position="850"/>
    </location>
</feature>
<evidence type="ECO:0000256" key="2">
    <source>
        <dbReference type="ARBA" id="ARBA00022481"/>
    </source>
</evidence>
<keyword evidence="1" id="KW-0813">Transport</keyword>
<dbReference type="GeneID" id="80528101"/>
<evidence type="ECO:0000256" key="6">
    <source>
        <dbReference type="ARBA" id="ARBA00022809"/>
    </source>
</evidence>
<protein>
    <submittedName>
        <fullName evidence="15">Hexon assembly-associated protein</fullName>
    </submittedName>
</protein>
<feature type="compositionally biased region" description="Basic and acidic residues" evidence="14">
    <location>
        <begin position="47"/>
        <end position="56"/>
    </location>
</feature>